<dbReference type="EC" id="3.1.1.-" evidence="5"/>
<organism evidence="8 9">
    <name type="scientific">Hibiscus syriacus</name>
    <name type="common">Rose of Sharon</name>
    <dbReference type="NCBI Taxonomy" id="106335"/>
    <lineage>
        <taxon>Eukaryota</taxon>
        <taxon>Viridiplantae</taxon>
        <taxon>Streptophyta</taxon>
        <taxon>Embryophyta</taxon>
        <taxon>Tracheophyta</taxon>
        <taxon>Spermatophyta</taxon>
        <taxon>Magnoliopsida</taxon>
        <taxon>eudicotyledons</taxon>
        <taxon>Gunneridae</taxon>
        <taxon>Pentapetalae</taxon>
        <taxon>rosids</taxon>
        <taxon>malvids</taxon>
        <taxon>Malvales</taxon>
        <taxon>Malvaceae</taxon>
        <taxon>Malvoideae</taxon>
        <taxon>Hibiscus</taxon>
    </lineage>
</organism>
<evidence type="ECO:0000313" key="8">
    <source>
        <dbReference type="EMBL" id="KAE8660306.1"/>
    </source>
</evidence>
<dbReference type="PANTHER" id="PTHR31828:SF20">
    <property type="entry name" value="PHOSPHOLIPASE A1"/>
    <property type="match status" value="1"/>
</dbReference>
<dbReference type="SUPFAM" id="SSF53474">
    <property type="entry name" value="alpha/beta-Hydrolases"/>
    <property type="match status" value="1"/>
</dbReference>
<protein>
    <recommendedName>
        <fullName evidence="5">Phospholipase A1</fullName>
        <ecNumber evidence="5">3.1.1.-</ecNumber>
    </recommendedName>
</protein>
<feature type="region of interest" description="Disordered" evidence="6">
    <location>
        <begin position="249"/>
        <end position="281"/>
    </location>
</feature>
<comment type="similarity">
    <text evidence="1 5">Belongs to the AB hydrolase superfamily. Lipase family.</text>
</comment>
<evidence type="ECO:0000256" key="3">
    <source>
        <dbReference type="ARBA" id="ARBA00022963"/>
    </source>
</evidence>
<evidence type="ECO:0000256" key="5">
    <source>
        <dbReference type="RuleBase" id="RU367093"/>
    </source>
</evidence>
<sequence length="365" mass="41866">MVSSMASRWRELSGENNWDRLLQPLDPDLRCCIIHYAQRAGAVADLLNSKTHEPDASKEEFFTKACLVKETHIRTSCYRTPWFHSLYTGTRPDSTHSKTSAREQVLEAVKELVNRYKDEETSITVTVFSLGAALATLTAMDIVANGYNKPTTGNKNKPIMVIAFTYGGPRVGNRGFARLFDTLGDQLHLLRMKNERDFVPTLPPGMFSYAEFGNKLIVNSHESKFLKWKGPFGLYAAFPDEYEDELNGIGSLDEDEDGYEPKRKRTRRGIGSFDEGEDEYEPKRKRLRGGISEYYSCHNMDLYAHGVAIKDVEKNTPAEKLDHDIGLVNKYLDRVKNEYKIPPNWWFDENRKKMVQLENGRWMVV</sequence>
<dbReference type="GO" id="GO:0008970">
    <property type="term" value="F:phospholipase A1 activity"/>
    <property type="evidence" value="ECO:0007669"/>
    <property type="project" value="UniProtKB-UniRule"/>
</dbReference>
<proteinExistence type="inferred from homology"/>
<dbReference type="EMBL" id="VEPZ02001732">
    <property type="protein sequence ID" value="KAE8660306.1"/>
    <property type="molecule type" value="Genomic_DNA"/>
</dbReference>
<dbReference type="InterPro" id="IPR029058">
    <property type="entry name" value="AB_hydrolase_fold"/>
</dbReference>
<dbReference type="GO" id="GO:0016042">
    <property type="term" value="P:lipid catabolic process"/>
    <property type="evidence" value="ECO:0007669"/>
    <property type="project" value="UniProtKB-UniRule"/>
</dbReference>
<keyword evidence="3 5" id="KW-0442">Lipid degradation</keyword>
<keyword evidence="4 5" id="KW-0443">Lipid metabolism</keyword>
<comment type="caution">
    <text evidence="8">The sequence shown here is derived from an EMBL/GenBank/DDBJ whole genome shotgun (WGS) entry which is preliminary data.</text>
</comment>
<feature type="compositionally biased region" description="Acidic residues" evidence="6">
    <location>
        <begin position="249"/>
        <end position="258"/>
    </location>
</feature>
<dbReference type="AlphaFoldDB" id="A0A6A2XDU6"/>
<dbReference type="InterPro" id="IPR002921">
    <property type="entry name" value="Fungal_lipase-type"/>
</dbReference>
<dbReference type="InterPro" id="IPR033556">
    <property type="entry name" value="PLA"/>
</dbReference>
<reference evidence="8" key="1">
    <citation type="submission" date="2019-09" db="EMBL/GenBank/DDBJ databases">
        <title>Draft genome information of white flower Hibiscus syriacus.</title>
        <authorList>
            <person name="Kim Y.-M."/>
        </authorList>
    </citation>
    <scope>NUCLEOTIDE SEQUENCE [LARGE SCALE GENOMIC DNA]</scope>
    <source>
        <strain evidence="8">YM2019G1</strain>
    </source>
</reference>
<evidence type="ECO:0000256" key="2">
    <source>
        <dbReference type="ARBA" id="ARBA00022801"/>
    </source>
</evidence>
<gene>
    <name evidence="8" type="ORF">F3Y22_tig00116954pilonHSYRG00128</name>
</gene>
<evidence type="ECO:0000256" key="4">
    <source>
        <dbReference type="ARBA" id="ARBA00023098"/>
    </source>
</evidence>
<dbReference type="Pfam" id="PF01764">
    <property type="entry name" value="Lipase_3"/>
    <property type="match status" value="1"/>
</dbReference>
<evidence type="ECO:0000259" key="7">
    <source>
        <dbReference type="Pfam" id="PF01764"/>
    </source>
</evidence>
<evidence type="ECO:0000313" key="9">
    <source>
        <dbReference type="Proteomes" id="UP000436088"/>
    </source>
</evidence>
<dbReference type="Proteomes" id="UP000436088">
    <property type="component" value="Unassembled WGS sequence"/>
</dbReference>
<keyword evidence="9" id="KW-1185">Reference proteome</keyword>
<dbReference type="Gene3D" id="3.40.50.1820">
    <property type="entry name" value="alpha/beta hydrolase"/>
    <property type="match status" value="2"/>
</dbReference>
<keyword evidence="2 5" id="KW-0378">Hydrolase</keyword>
<evidence type="ECO:0000256" key="6">
    <source>
        <dbReference type="SAM" id="MobiDB-lite"/>
    </source>
</evidence>
<name>A0A6A2XDU6_HIBSY</name>
<evidence type="ECO:0000256" key="1">
    <source>
        <dbReference type="ARBA" id="ARBA00010701"/>
    </source>
</evidence>
<comment type="function">
    <text evidence="5">Acylhydrolase that catalyzes the hydrolysis of phospholipids at the sn-1 position.</text>
</comment>
<accession>A0A6A2XDU6</accession>
<feature type="domain" description="Fungal lipase-type" evidence="7">
    <location>
        <begin position="76"/>
        <end position="204"/>
    </location>
</feature>
<dbReference type="PANTHER" id="PTHR31828">
    <property type="entry name" value="PHOSPHOLIPASE A1-IIGAMMA"/>
    <property type="match status" value="1"/>
</dbReference>
<dbReference type="CDD" id="cd00519">
    <property type="entry name" value="Lipase_3"/>
    <property type="match status" value="1"/>
</dbReference>